<accession>A0AAD7WYM7</accession>
<evidence type="ECO:0000313" key="3">
    <source>
        <dbReference type="Proteomes" id="UP001221898"/>
    </source>
</evidence>
<feature type="compositionally biased region" description="Polar residues" evidence="1">
    <location>
        <begin position="157"/>
        <end position="168"/>
    </location>
</feature>
<dbReference type="AlphaFoldDB" id="A0AAD7WYM7"/>
<comment type="caution">
    <text evidence="2">The sequence shown here is derived from an EMBL/GenBank/DDBJ whole genome shotgun (WGS) entry which is preliminary data.</text>
</comment>
<feature type="region of interest" description="Disordered" evidence="1">
    <location>
        <begin position="1"/>
        <end position="168"/>
    </location>
</feature>
<keyword evidence="3" id="KW-1185">Reference proteome</keyword>
<evidence type="ECO:0000313" key="2">
    <source>
        <dbReference type="EMBL" id="KAJ8413803.1"/>
    </source>
</evidence>
<protein>
    <submittedName>
        <fullName evidence="2">Uncharacterized protein</fullName>
    </submittedName>
</protein>
<gene>
    <name evidence="2" type="ORF">AAFF_G00064010</name>
</gene>
<sequence length="224" mass="24045">MFRGVSGPRSVSDFRKSELKNVLSGPLTDTFAKTQGLLRQERTEGPRSRPGGRWRVSCKGRATRLRHGSRLWRDVSVPPPGPAQLTKPSSTPRVSPPPRKQNPRAIKIARSAAGPDDTGRHWTANHPQLRAPVRATSRPARIPPTGTGEQTDTTGTSSVSRSSQKELQSISGALTAQCPTVPVPSAITMVTHPLHWLSSATPAPRLTLCPPPSSSATPLPYNAV</sequence>
<evidence type="ECO:0000256" key="1">
    <source>
        <dbReference type="SAM" id="MobiDB-lite"/>
    </source>
</evidence>
<name>A0AAD7WYM7_9TELE</name>
<proteinExistence type="predicted"/>
<reference evidence="2" key="1">
    <citation type="journal article" date="2023" name="Science">
        <title>Genome structures resolve the early diversification of teleost fishes.</title>
        <authorList>
            <person name="Parey E."/>
            <person name="Louis A."/>
            <person name="Montfort J."/>
            <person name="Bouchez O."/>
            <person name="Roques C."/>
            <person name="Iampietro C."/>
            <person name="Lluch J."/>
            <person name="Castinel A."/>
            <person name="Donnadieu C."/>
            <person name="Desvignes T."/>
            <person name="Floi Bucao C."/>
            <person name="Jouanno E."/>
            <person name="Wen M."/>
            <person name="Mejri S."/>
            <person name="Dirks R."/>
            <person name="Jansen H."/>
            <person name="Henkel C."/>
            <person name="Chen W.J."/>
            <person name="Zahm M."/>
            <person name="Cabau C."/>
            <person name="Klopp C."/>
            <person name="Thompson A.W."/>
            <person name="Robinson-Rechavi M."/>
            <person name="Braasch I."/>
            <person name="Lecointre G."/>
            <person name="Bobe J."/>
            <person name="Postlethwait J.H."/>
            <person name="Berthelot C."/>
            <person name="Roest Crollius H."/>
            <person name="Guiguen Y."/>
        </authorList>
    </citation>
    <scope>NUCLEOTIDE SEQUENCE</scope>
    <source>
        <strain evidence="2">NC1722</strain>
    </source>
</reference>
<dbReference type="EMBL" id="JAINUG010000014">
    <property type="protein sequence ID" value="KAJ8413803.1"/>
    <property type="molecule type" value="Genomic_DNA"/>
</dbReference>
<feature type="compositionally biased region" description="Low complexity" evidence="1">
    <location>
        <begin position="145"/>
        <end position="156"/>
    </location>
</feature>
<feature type="compositionally biased region" description="Basic residues" evidence="1">
    <location>
        <begin position="50"/>
        <end position="70"/>
    </location>
</feature>
<organism evidence="2 3">
    <name type="scientific">Aldrovandia affinis</name>
    <dbReference type="NCBI Taxonomy" id="143900"/>
    <lineage>
        <taxon>Eukaryota</taxon>
        <taxon>Metazoa</taxon>
        <taxon>Chordata</taxon>
        <taxon>Craniata</taxon>
        <taxon>Vertebrata</taxon>
        <taxon>Euteleostomi</taxon>
        <taxon>Actinopterygii</taxon>
        <taxon>Neopterygii</taxon>
        <taxon>Teleostei</taxon>
        <taxon>Notacanthiformes</taxon>
        <taxon>Halosauridae</taxon>
        <taxon>Aldrovandia</taxon>
    </lineage>
</organism>
<dbReference type="Proteomes" id="UP001221898">
    <property type="component" value="Unassembled WGS sequence"/>
</dbReference>